<evidence type="ECO:0000256" key="6">
    <source>
        <dbReference type="SAM" id="SignalP"/>
    </source>
</evidence>
<keyword evidence="2 6" id="KW-0732">Signal</keyword>
<evidence type="ECO:0000313" key="8">
    <source>
        <dbReference type="Proteomes" id="UP000054383"/>
    </source>
</evidence>
<evidence type="ECO:0008006" key="9">
    <source>
        <dbReference type="Google" id="ProtNLM"/>
    </source>
</evidence>
<dbReference type="NCBIfam" id="TIGR01840">
    <property type="entry name" value="esterase_phb"/>
    <property type="match status" value="1"/>
</dbReference>
<keyword evidence="1" id="KW-0719">Serine esterase</keyword>
<feature type="chain" id="PRO_5006711603" description="Carboxylic ester hydrolase" evidence="6">
    <location>
        <begin position="19"/>
        <end position="1130"/>
    </location>
</feature>
<dbReference type="InterPro" id="IPR050955">
    <property type="entry name" value="Plant_Biomass_Hydrol_Est"/>
</dbReference>
<protein>
    <recommendedName>
        <fullName evidence="9">Carboxylic ester hydrolase</fullName>
    </recommendedName>
</protein>
<dbReference type="PANTHER" id="PTHR43037">
    <property type="entry name" value="UNNAMED PRODUCT-RELATED"/>
    <property type="match status" value="1"/>
</dbReference>
<feature type="compositionally biased region" description="Acidic residues" evidence="5">
    <location>
        <begin position="404"/>
        <end position="422"/>
    </location>
</feature>
<name>A0A0U1M6J8_TALIS</name>
<reference evidence="7 8" key="1">
    <citation type="submission" date="2015-04" db="EMBL/GenBank/DDBJ databases">
        <authorList>
            <person name="Syromyatnikov M.Y."/>
            <person name="Popov V.N."/>
        </authorList>
    </citation>
    <scope>NUCLEOTIDE SEQUENCE [LARGE SCALE GENOMIC DNA]</scope>
    <source>
        <strain evidence="7">WF-38-12</strain>
    </source>
</reference>
<feature type="compositionally biased region" description="Polar residues" evidence="5">
    <location>
        <begin position="355"/>
        <end position="369"/>
    </location>
</feature>
<dbReference type="OrthoDB" id="439943at2759"/>
<dbReference type="AlphaFoldDB" id="A0A0U1M6J8"/>
<dbReference type="SUPFAM" id="SSF53474">
    <property type="entry name" value="alpha/beta-Hydrolases"/>
    <property type="match status" value="2"/>
</dbReference>
<feature type="region of interest" description="Disordered" evidence="5">
    <location>
        <begin position="305"/>
        <end position="324"/>
    </location>
</feature>
<dbReference type="Proteomes" id="UP000054383">
    <property type="component" value="Unassembled WGS sequence"/>
</dbReference>
<dbReference type="GO" id="GO:0005576">
    <property type="term" value="C:extracellular region"/>
    <property type="evidence" value="ECO:0007669"/>
    <property type="project" value="InterPro"/>
</dbReference>
<sequence length="1130" mass="124603">MHITPILLAAAGFTLTRADVTPGTLSQVTDFGSNPSNVSFNIYVPKNLATSPGIIVALHYCTGTGEEYYRNTPYAQLGEQYGFISIFPTSPYDGTCWDVSSEAALTHDGGGDSNSIANMVTWTIKQYNADSSKVFVTGSSSGAMMTNVMAATYPDLFAAGTVYSGVAAGCFVSSTDQVDGWNSSCAQGQVVATPQVWASIAEDMYPGYNGTRPKMQIYHGSIDTTLYPENFNETCKQWAGVFGYDYASPQTVENNSPQVNYTTTIWGDDLQGIFATGVGHTVPINATQDMACEGGINIMAIRPVSTEHSGTNDPNTAPRLQYPTFPSIGQSVEELLSQSRLAMSRRDAHPARPPSSLSDSWATLSTPDTTSEDDARSEQTDVASLIGQSGPDDVASLDGTASTYDDEEERDVEEEEEDDYEDKESVMSDPPRPFFSHDDSTVDVTPKASLLQTSESIEFIEPEQWPEMERVELKHTVHILDKEEASAIKTNIPKSLHYSDLAITLQQTMTKEGLSLDKPFRVLYVGNPDFRHIILDKIGDVLVSSSTGSLTSSTESSRYHVVPTSFGVGATPNYAELLPIHVQLIVDECVEASAVKPNNITLKFKNRPSCTSSWTGTEHQIESETDWSLPDLSVFFVSDHDSDAAIRTWTLAHKFMKTHGIPVMVISEEPLWKKPGQQLFTLDYHSLHMRLESRRPLTGDTVLLRRYPIDLKTFESITPSQLNRHLASLSALYPKPTMIPVSPSPVAPETTKVFYDSEKYPTLNIFSPYGGRAQDVALYLRLAVSIIGILLTVWLGYGLSLLCVQYLPGSAISNNSNLTPTTTMTAEIISSTSFAGTTSVALKTPHRIDSLSISIAKDLTEMSSLLSDSKSTADEFQFQVVGDCHVIIKLPPGTKQSKFDAMVERDGESLPFELSKIFDGVYTLRLNREDAYGLVNLTVSMRSRRAKLQTLELDFGTPWLKMENWKRAAQAISSQVRRDIGHAQTGLTDIYSRFTTDVQVWVGDVVKRSHSLRQDETLRRSSARLWQSKDVIVIRSKQLGNIIARNALQQLATASVAVDKLQQQSRLLTTEVQEMYKNFVLSLSPHPHDGKCLKDSFRDMKTTASLNRAQKLAKKLAGQHSRRARVKSHH</sequence>
<proteinExistence type="predicted"/>
<dbReference type="InterPro" id="IPR010126">
    <property type="entry name" value="Esterase_phb"/>
</dbReference>
<keyword evidence="4" id="KW-0175">Coiled coil</keyword>
<keyword evidence="3" id="KW-0378">Hydrolase</keyword>
<feature type="compositionally biased region" description="Polar residues" evidence="5">
    <location>
        <begin position="306"/>
        <end position="315"/>
    </location>
</feature>
<evidence type="ECO:0000256" key="3">
    <source>
        <dbReference type="ARBA" id="ARBA00022801"/>
    </source>
</evidence>
<dbReference type="STRING" id="28573.A0A0U1M6J8"/>
<gene>
    <name evidence="7" type="primary">aceA</name>
    <name evidence="7" type="ORF">PISL3812_07726</name>
</gene>
<dbReference type="GO" id="GO:0052689">
    <property type="term" value="F:carboxylic ester hydrolase activity"/>
    <property type="evidence" value="ECO:0007669"/>
    <property type="project" value="UniProtKB-KW"/>
</dbReference>
<dbReference type="InterPro" id="IPR029058">
    <property type="entry name" value="AB_hydrolase_fold"/>
</dbReference>
<accession>A0A0U1M6J8</accession>
<dbReference type="Pfam" id="PF10503">
    <property type="entry name" value="Esterase_PHB"/>
    <property type="match status" value="1"/>
</dbReference>
<evidence type="ECO:0000256" key="5">
    <source>
        <dbReference type="SAM" id="MobiDB-lite"/>
    </source>
</evidence>
<dbReference type="PANTHER" id="PTHR43037:SF5">
    <property type="entry name" value="FERULOYL ESTERASE"/>
    <property type="match status" value="1"/>
</dbReference>
<evidence type="ECO:0000256" key="4">
    <source>
        <dbReference type="SAM" id="Coils"/>
    </source>
</evidence>
<dbReference type="Gene3D" id="3.40.50.1820">
    <property type="entry name" value="alpha/beta hydrolase"/>
    <property type="match status" value="1"/>
</dbReference>
<organism evidence="7 8">
    <name type="scientific">Talaromyces islandicus</name>
    <name type="common">Penicillium islandicum</name>
    <dbReference type="NCBI Taxonomy" id="28573"/>
    <lineage>
        <taxon>Eukaryota</taxon>
        <taxon>Fungi</taxon>
        <taxon>Dikarya</taxon>
        <taxon>Ascomycota</taxon>
        <taxon>Pezizomycotina</taxon>
        <taxon>Eurotiomycetes</taxon>
        <taxon>Eurotiomycetidae</taxon>
        <taxon>Eurotiales</taxon>
        <taxon>Trichocomaceae</taxon>
        <taxon>Talaromyces</taxon>
        <taxon>Talaromyces sect. Islandici</taxon>
    </lineage>
</organism>
<evidence type="ECO:0000256" key="1">
    <source>
        <dbReference type="ARBA" id="ARBA00022487"/>
    </source>
</evidence>
<keyword evidence="8" id="KW-1185">Reference proteome</keyword>
<evidence type="ECO:0000256" key="2">
    <source>
        <dbReference type="ARBA" id="ARBA00022729"/>
    </source>
</evidence>
<feature type="coiled-coil region" evidence="4">
    <location>
        <begin position="1044"/>
        <end position="1078"/>
    </location>
</feature>
<feature type="region of interest" description="Disordered" evidence="5">
    <location>
        <begin position="340"/>
        <end position="441"/>
    </location>
</feature>
<evidence type="ECO:0000313" key="7">
    <source>
        <dbReference type="EMBL" id="CRG90681.1"/>
    </source>
</evidence>
<dbReference type="EMBL" id="CVMT01000008">
    <property type="protein sequence ID" value="CRG90681.1"/>
    <property type="molecule type" value="Genomic_DNA"/>
</dbReference>
<feature type="signal peptide" evidence="6">
    <location>
        <begin position="1"/>
        <end position="18"/>
    </location>
</feature>